<evidence type="ECO:0000256" key="1">
    <source>
        <dbReference type="SAM" id="Coils"/>
    </source>
</evidence>
<feature type="compositionally biased region" description="Polar residues" evidence="2">
    <location>
        <begin position="371"/>
        <end position="382"/>
    </location>
</feature>
<proteinExistence type="predicted"/>
<feature type="region of interest" description="Disordered" evidence="2">
    <location>
        <begin position="353"/>
        <end position="385"/>
    </location>
</feature>
<accession>A0AAF3FRP8</accession>
<evidence type="ECO:0000256" key="2">
    <source>
        <dbReference type="SAM" id="MobiDB-lite"/>
    </source>
</evidence>
<feature type="compositionally biased region" description="Low complexity" evidence="2">
    <location>
        <begin position="563"/>
        <end position="572"/>
    </location>
</feature>
<keyword evidence="1" id="KW-0175">Coiled coil</keyword>
<feature type="compositionally biased region" description="Basic and acidic residues" evidence="2">
    <location>
        <begin position="523"/>
        <end position="535"/>
    </location>
</feature>
<organism evidence="3 4">
    <name type="scientific">Mesorhabditis belari</name>
    <dbReference type="NCBI Taxonomy" id="2138241"/>
    <lineage>
        <taxon>Eukaryota</taxon>
        <taxon>Metazoa</taxon>
        <taxon>Ecdysozoa</taxon>
        <taxon>Nematoda</taxon>
        <taxon>Chromadorea</taxon>
        <taxon>Rhabditida</taxon>
        <taxon>Rhabditina</taxon>
        <taxon>Rhabditomorpha</taxon>
        <taxon>Rhabditoidea</taxon>
        <taxon>Rhabditidae</taxon>
        <taxon>Mesorhabditinae</taxon>
        <taxon>Mesorhabditis</taxon>
    </lineage>
</organism>
<feature type="compositionally biased region" description="Acidic residues" evidence="2">
    <location>
        <begin position="511"/>
        <end position="522"/>
    </location>
</feature>
<feature type="coiled-coil region" evidence="1">
    <location>
        <begin position="278"/>
        <end position="309"/>
    </location>
</feature>
<protein>
    <submittedName>
        <fullName evidence="4">Uncharacterized protein</fullName>
    </submittedName>
</protein>
<dbReference type="AlphaFoldDB" id="A0AAF3FRP8"/>
<feature type="compositionally biased region" description="Basic residues" evidence="2">
    <location>
        <begin position="490"/>
        <end position="501"/>
    </location>
</feature>
<feature type="region of interest" description="Disordered" evidence="2">
    <location>
        <begin position="1"/>
        <end position="25"/>
    </location>
</feature>
<feature type="region of interest" description="Disordered" evidence="2">
    <location>
        <begin position="484"/>
        <end position="572"/>
    </location>
</feature>
<dbReference type="WBParaSite" id="MBELARI_LOCUS9829">
    <property type="protein sequence ID" value="MBELARI_LOCUS9829"/>
    <property type="gene ID" value="MBELARI_LOCUS9829"/>
</dbReference>
<sequence length="572" mass="64832">MVARKCNNNNNKKNSGTLNDNNNNNEMTITLYQHSENNRSIEIRVEEHPTVAYPYMQNADWCFPCELIGAEGKKMKNVKARFHPKAFTMAREEEKYGEMLRKTAEETALSILGVEGWFLEPLNQNDLDRDTIKSLRAMFSILKPVIETSSESLDFVFPLLVSGEMEKADRKRIELGLKVLGKGKELKCESRYATDSLHIDLNFQSDTTLFPLWSVELQHPDLSNSTNLTGNIEVSAQSLRMRLLSGEKAAELFTSFPAIHIDSYSTFDEMGNQQVKKMQSVQEMVDDLRKKLEQEMLAYAQRSEQHRGKARKIMVVDKNKMEGVFSLGEQIDIPRMMPPTCLPPLAVAVDVPYSPSTPSPNSQQLSSSPTDSIDSGVGSSPAGSPKIAAPLSPFYSQLGYRTGFRQRSYSETCPGLKSILKWPQPRSTLTRSSSDAKTIENDRRFSLSPSLDDVPEESLSTPRKKRVSFSETVDTRMFRKGSCIEAQKRRAEKSRLRKERKMRGEVTSESDPNEEIDKEGNEEEGKAGFRTDNRQDSGFCDDEEPPKEDPEQSWIRMVRSQRQRWSSESSAI</sequence>
<feature type="region of interest" description="Disordered" evidence="2">
    <location>
        <begin position="424"/>
        <end position="469"/>
    </location>
</feature>
<keyword evidence="3" id="KW-1185">Reference proteome</keyword>
<dbReference type="Proteomes" id="UP000887575">
    <property type="component" value="Unassembled WGS sequence"/>
</dbReference>
<name>A0AAF3FRP8_9BILA</name>
<evidence type="ECO:0000313" key="3">
    <source>
        <dbReference type="Proteomes" id="UP000887575"/>
    </source>
</evidence>
<evidence type="ECO:0000313" key="4">
    <source>
        <dbReference type="WBParaSite" id="MBELARI_LOCUS9829"/>
    </source>
</evidence>
<feature type="compositionally biased region" description="Low complexity" evidence="2">
    <location>
        <begin position="353"/>
        <end position="370"/>
    </location>
</feature>
<reference evidence="4" key="1">
    <citation type="submission" date="2024-02" db="UniProtKB">
        <authorList>
            <consortium name="WormBaseParasite"/>
        </authorList>
    </citation>
    <scope>IDENTIFICATION</scope>
</reference>
<feature type="compositionally biased region" description="Polar residues" evidence="2">
    <location>
        <begin position="425"/>
        <end position="436"/>
    </location>
</feature>